<sequence>MATWMRALGALGLAGSAAVHFILYWHGGYSEIAVVGPLFLVNGVAGVLIAVALLTWRHWLPALLTLGFGGVTLLAYLLSVTVGFYGVHDQFTSPYEYWGLITEAVCVLCGLVLLGQAFLSRRTRRSRDRTVPLGR</sequence>
<dbReference type="AlphaFoldDB" id="A0A419HYY8"/>
<feature type="transmembrane region" description="Helical" evidence="1">
    <location>
        <begin position="34"/>
        <end position="56"/>
    </location>
</feature>
<feature type="transmembrane region" description="Helical" evidence="1">
    <location>
        <begin position="97"/>
        <end position="119"/>
    </location>
</feature>
<name>A0A419HYY8_9PSEU</name>
<evidence type="ECO:0000313" key="2">
    <source>
        <dbReference type="EMBL" id="RJQ82417.1"/>
    </source>
</evidence>
<accession>A0A419HYY8</accession>
<protein>
    <recommendedName>
        <fullName evidence="4">DUF4383 domain-containing protein</fullName>
    </recommendedName>
</protein>
<evidence type="ECO:0000256" key="1">
    <source>
        <dbReference type="SAM" id="Phobius"/>
    </source>
</evidence>
<dbReference type="EMBL" id="QZFV01000102">
    <property type="protein sequence ID" value="RJQ82417.1"/>
    <property type="molecule type" value="Genomic_DNA"/>
</dbReference>
<dbReference type="OrthoDB" id="4325786at2"/>
<gene>
    <name evidence="2" type="ORF">D5S19_21935</name>
</gene>
<feature type="transmembrane region" description="Helical" evidence="1">
    <location>
        <begin position="63"/>
        <end position="85"/>
    </location>
</feature>
<keyword evidence="1" id="KW-0812">Transmembrane</keyword>
<evidence type="ECO:0000313" key="3">
    <source>
        <dbReference type="Proteomes" id="UP000285112"/>
    </source>
</evidence>
<keyword evidence="1" id="KW-0472">Membrane</keyword>
<evidence type="ECO:0008006" key="4">
    <source>
        <dbReference type="Google" id="ProtNLM"/>
    </source>
</evidence>
<proteinExistence type="predicted"/>
<keyword evidence="3" id="KW-1185">Reference proteome</keyword>
<organism evidence="2 3">
    <name type="scientific">Amycolatopsis panacis</name>
    <dbReference type="NCBI Taxonomy" id="2340917"/>
    <lineage>
        <taxon>Bacteria</taxon>
        <taxon>Bacillati</taxon>
        <taxon>Actinomycetota</taxon>
        <taxon>Actinomycetes</taxon>
        <taxon>Pseudonocardiales</taxon>
        <taxon>Pseudonocardiaceae</taxon>
        <taxon>Amycolatopsis</taxon>
    </lineage>
</organism>
<reference evidence="2 3" key="1">
    <citation type="submission" date="2018-09" db="EMBL/GenBank/DDBJ databases">
        <title>YIM PH 21725 draft genome.</title>
        <authorList>
            <person name="Miao C."/>
        </authorList>
    </citation>
    <scope>NUCLEOTIDE SEQUENCE [LARGE SCALE GENOMIC DNA]</scope>
    <source>
        <strain evidence="3">YIM PH21725</strain>
    </source>
</reference>
<comment type="caution">
    <text evidence="2">The sequence shown here is derived from an EMBL/GenBank/DDBJ whole genome shotgun (WGS) entry which is preliminary data.</text>
</comment>
<keyword evidence="1" id="KW-1133">Transmembrane helix</keyword>
<dbReference type="Proteomes" id="UP000285112">
    <property type="component" value="Unassembled WGS sequence"/>
</dbReference>